<dbReference type="InterPro" id="IPR019399">
    <property type="entry name" value="Parkin_co-regulated_protein"/>
</dbReference>
<feature type="compositionally biased region" description="Low complexity" evidence="1">
    <location>
        <begin position="35"/>
        <end position="78"/>
    </location>
</feature>
<dbReference type="Proteomes" id="UP001208570">
    <property type="component" value="Unassembled WGS sequence"/>
</dbReference>
<dbReference type="PANTHER" id="PTHR21207">
    <property type="entry name" value="PARKIN COREGULATED GENE PROTEIN PARK2 COREGULATED"/>
    <property type="match status" value="1"/>
</dbReference>
<organism evidence="2 3">
    <name type="scientific">Paralvinella palmiformis</name>
    <dbReference type="NCBI Taxonomy" id="53620"/>
    <lineage>
        <taxon>Eukaryota</taxon>
        <taxon>Metazoa</taxon>
        <taxon>Spiralia</taxon>
        <taxon>Lophotrochozoa</taxon>
        <taxon>Annelida</taxon>
        <taxon>Polychaeta</taxon>
        <taxon>Sedentaria</taxon>
        <taxon>Canalipalpata</taxon>
        <taxon>Terebellida</taxon>
        <taxon>Terebelliformia</taxon>
        <taxon>Alvinellidae</taxon>
        <taxon>Paralvinella</taxon>
    </lineage>
</organism>
<dbReference type="Pfam" id="PF10274">
    <property type="entry name" value="ParcG"/>
    <property type="match status" value="1"/>
</dbReference>
<feature type="region of interest" description="Disordered" evidence="1">
    <location>
        <begin position="1"/>
        <end position="92"/>
    </location>
</feature>
<protein>
    <recommendedName>
        <fullName evidence="4">PACRG-like protein</fullName>
    </recommendedName>
</protein>
<dbReference type="AlphaFoldDB" id="A0AAD9N8H3"/>
<feature type="compositionally biased region" description="Basic and acidic residues" evidence="1">
    <location>
        <begin position="79"/>
        <end position="90"/>
    </location>
</feature>
<sequence length="264" mass="27966">MSHPNEANKHLSTSASNLRSTRIITSVTSAELSRPHSAGSSSSSASSKCRPGSGSTPRSAPGSAGSRSCGSAGSTGSRKVSDRLNPKTVDHFSPSTKSLSSFATLYNNGSIPCRAFSLSLLFQVSSMPINLYLSAPCFGIHETVHPYTFIARQGFKELLATSGAETKVISIIPKLILPIRTALGHSDVTVFEAGLEALTQLSTVAGMAVNPHLKSLMVSIAKHSMDKKYKKQITDSLQELEINGGKEALLQIKARIPTYQSVCS</sequence>
<evidence type="ECO:0008006" key="4">
    <source>
        <dbReference type="Google" id="ProtNLM"/>
    </source>
</evidence>
<gene>
    <name evidence="2" type="ORF">LSH36_127g07042</name>
</gene>
<name>A0AAD9N8H3_9ANNE</name>
<evidence type="ECO:0000313" key="2">
    <source>
        <dbReference type="EMBL" id="KAK2160750.1"/>
    </source>
</evidence>
<keyword evidence="3" id="KW-1185">Reference proteome</keyword>
<comment type="caution">
    <text evidence="2">The sequence shown here is derived from an EMBL/GenBank/DDBJ whole genome shotgun (WGS) entry which is preliminary data.</text>
</comment>
<evidence type="ECO:0000313" key="3">
    <source>
        <dbReference type="Proteomes" id="UP001208570"/>
    </source>
</evidence>
<proteinExistence type="predicted"/>
<dbReference type="EMBL" id="JAODUP010000127">
    <property type="protein sequence ID" value="KAK2160750.1"/>
    <property type="molecule type" value="Genomic_DNA"/>
</dbReference>
<feature type="compositionally biased region" description="Polar residues" evidence="1">
    <location>
        <begin position="10"/>
        <end position="31"/>
    </location>
</feature>
<accession>A0AAD9N8H3</accession>
<dbReference type="InterPro" id="IPR011989">
    <property type="entry name" value="ARM-like"/>
</dbReference>
<dbReference type="PANTHER" id="PTHR21207:SF1">
    <property type="entry name" value="PACRG-LIKE PROTEIN"/>
    <property type="match status" value="1"/>
</dbReference>
<reference evidence="2" key="1">
    <citation type="journal article" date="2023" name="Mol. Biol. Evol.">
        <title>Third-Generation Sequencing Reveals the Adaptive Role of the Epigenome in Three Deep-Sea Polychaetes.</title>
        <authorList>
            <person name="Perez M."/>
            <person name="Aroh O."/>
            <person name="Sun Y."/>
            <person name="Lan Y."/>
            <person name="Juniper S.K."/>
            <person name="Young C.R."/>
            <person name="Angers B."/>
            <person name="Qian P.Y."/>
        </authorList>
    </citation>
    <scope>NUCLEOTIDE SEQUENCE</scope>
    <source>
        <strain evidence="2">P08H-3</strain>
    </source>
</reference>
<evidence type="ECO:0000256" key="1">
    <source>
        <dbReference type="SAM" id="MobiDB-lite"/>
    </source>
</evidence>
<dbReference type="Gene3D" id="1.25.10.10">
    <property type="entry name" value="Leucine-rich Repeat Variant"/>
    <property type="match status" value="1"/>
</dbReference>